<proteinExistence type="predicted"/>
<name>A0A2W6NDU1_9BACL</name>
<reference evidence="1 2" key="1">
    <citation type="submission" date="2018-06" db="EMBL/GenBank/DDBJ databases">
        <title>Isolation of heavy metals resistant Paenibacillus silvae NC2 from Gold-Copper mine in ZiJin, China.</title>
        <authorList>
            <person name="Xu J."/>
            <person name="Mazhar H.S."/>
            <person name="Rensing C."/>
        </authorList>
    </citation>
    <scope>NUCLEOTIDE SEQUENCE [LARGE SCALE GENOMIC DNA]</scope>
    <source>
        <strain evidence="1 2">NC2</strain>
    </source>
</reference>
<dbReference type="AlphaFoldDB" id="A0A2W6NDU1"/>
<comment type="caution">
    <text evidence="1">The sequence shown here is derived from an EMBL/GenBank/DDBJ whole genome shotgun (WGS) entry which is preliminary data.</text>
</comment>
<evidence type="ECO:0000313" key="2">
    <source>
        <dbReference type="Proteomes" id="UP000249204"/>
    </source>
</evidence>
<dbReference type="EMBL" id="QKWW01000055">
    <property type="protein sequence ID" value="PZT54147.1"/>
    <property type="molecule type" value="Genomic_DNA"/>
</dbReference>
<accession>A0A2W6NDU1</accession>
<dbReference type="Proteomes" id="UP000249204">
    <property type="component" value="Unassembled WGS sequence"/>
</dbReference>
<dbReference type="RefSeq" id="WP_111271791.1">
    <property type="nucleotide sequence ID" value="NZ_QKWW01000055.1"/>
</dbReference>
<evidence type="ECO:0000313" key="1">
    <source>
        <dbReference type="EMBL" id="PZT54147.1"/>
    </source>
</evidence>
<gene>
    <name evidence="1" type="ORF">DN757_19140</name>
</gene>
<organism evidence="1 2">
    <name type="scientific">Paenibacillus silvae</name>
    <dbReference type="NCBI Taxonomy" id="1325358"/>
    <lineage>
        <taxon>Bacteria</taxon>
        <taxon>Bacillati</taxon>
        <taxon>Bacillota</taxon>
        <taxon>Bacilli</taxon>
        <taxon>Bacillales</taxon>
        <taxon>Paenibacillaceae</taxon>
        <taxon>Paenibacillus</taxon>
    </lineage>
</organism>
<sequence>MTIIHTVKTNTYNVLVIEENNEYCIVFNDAVTGRKELLERSEDEDYSTSSAKNFPKLYEIAQNEGYTLSGDEFVNKAKRSVTVSKAFKTYLEL</sequence>
<protein>
    <submittedName>
        <fullName evidence="1">Uncharacterized protein</fullName>
    </submittedName>
</protein>